<keyword evidence="3" id="KW-1185">Reference proteome</keyword>
<protein>
    <submittedName>
        <fullName evidence="2">Uncharacterized protein</fullName>
    </submittedName>
</protein>
<dbReference type="EMBL" id="CP015163">
    <property type="protein sequence ID" value="AXB41543.1"/>
    <property type="molecule type" value="Genomic_DNA"/>
</dbReference>
<accession>A0A344L0G9</accession>
<evidence type="ECO:0000313" key="2">
    <source>
        <dbReference type="EMBL" id="AXB41543.1"/>
    </source>
</evidence>
<dbReference type="AlphaFoldDB" id="A0A344L0G9"/>
<feature type="transmembrane region" description="Helical" evidence="1">
    <location>
        <begin position="424"/>
        <end position="444"/>
    </location>
</feature>
<keyword evidence="1" id="KW-0812">Transmembrane</keyword>
<dbReference type="RefSeq" id="WP_113690804.1">
    <property type="nucleotide sequence ID" value="NZ_CP015163.1"/>
</dbReference>
<gene>
    <name evidence="2" type="ORF">A4R43_02585</name>
</gene>
<name>A0A344L0G9_9PSEU</name>
<proteinExistence type="predicted"/>
<keyword evidence="1" id="KW-1133">Transmembrane helix</keyword>
<organism evidence="2 3">
    <name type="scientific">Amycolatopsis albispora</name>
    <dbReference type="NCBI Taxonomy" id="1804986"/>
    <lineage>
        <taxon>Bacteria</taxon>
        <taxon>Bacillati</taxon>
        <taxon>Actinomycetota</taxon>
        <taxon>Actinomycetes</taxon>
        <taxon>Pseudonocardiales</taxon>
        <taxon>Pseudonocardiaceae</taxon>
        <taxon>Amycolatopsis</taxon>
    </lineage>
</organism>
<reference evidence="2 3" key="1">
    <citation type="submission" date="2016-04" db="EMBL/GenBank/DDBJ databases">
        <title>Complete genome sequence and analysis of deep-sea sediment isolate, Amycolatopsis sp. WP1.</title>
        <authorList>
            <person name="Wang H."/>
            <person name="Chen S."/>
            <person name="Wu Q."/>
        </authorList>
    </citation>
    <scope>NUCLEOTIDE SEQUENCE [LARGE SCALE GENOMIC DNA]</scope>
    <source>
        <strain evidence="2 3">WP1</strain>
    </source>
</reference>
<dbReference type="KEGG" id="aab:A4R43_02585"/>
<dbReference type="OrthoDB" id="4222977at2"/>
<dbReference type="Proteomes" id="UP000250434">
    <property type="component" value="Chromosome"/>
</dbReference>
<feature type="transmembrane region" description="Helical" evidence="1">
    <location>
        <begin position="487"/>
        <end position="503"/>
    </location>
</feature>
<evidence type="ECO:0000256" key="1">
    <source>
        <dbReference type="SAM" id="Phobius"/>
    </source>
</evidence>
<evidence type="ECO:0000313" key="3">
    <source>
        <dbReference type="Proteomes" id="UP000250434"/>
    </source>
</evidence>
<sequence length="518" mass="57046">MAGRSQVRPVDRELDEALRRLGGTRLYRGNVFRLTGVPVTASGTVIRRRREEAVLMARLGTPVVTNGALPLVPPPEPDEVDDAFEAMRNPVLRLVHELLWLGDGTPEHDHAVRSHCAVIEGEPLTEPGRPDVDEDPLAQQWLAAAEAWARVLAGEEIWDRARRRVAEIDDPRLTTGTVRRLRERLPRHLVDVHVAFAADAAADLGQQAADRHLWVLDESSFDDDLVDAALREAARPAEDRIRAACEEADRVATTTPRAAIEAGHLLLERAERPLRTIAGLLGADDPVTTAAHDEVARAANLCAIAHSNKTGDRAPALDLLPGAAELARERTTIELIDRNLAVLDQSRVVSAVEDLCGAGKVNQAADRLRAWRRRTRDERLRAQIDEVLADPTVLRTPPAGVPVRGSFFGWGAYLWGRRPTSQPGMYVATHYLTVFFVPLVPMAAYLRDETYIYGKVPLSPAARWWRTVGLVLLVGYLVAPYLAIDGLLVLLVLMAGIAAALGWRRYRLDRWAAAQADG</sequence>
<keyword evidence="1" id="KW-0472">Membrane</keyword>